<evidence type="ECO:0000256" key="1">
    <source>
        <dbReference type="ARBA" id="ARBA00022527"/>
    </source>
</evidence>
<dbReference type="EMBL" id="CP102453">
    <property type="protein sequence ID" value="UUX34350.1"/>
    <property type="molecule type" value="Genomic_DNA"/>
</dbReference>
<keyword evidence="3 5" id="KW-0547">Nucleotide-binding</keyword>
<dbReference type="Pfam" id="PF03618">
    <property type="entry name" value="Kinase-PPPase"/>
    <property type="match status" value="1"/>
</dbReference>
<organism evidence="6 7">
    <name type="scientific">Fundicoccus culcitae</name>
    <dbReference type="NCBI Taxonomy" id="2969821"/>
    <lineage>
        <taxon>Bacteria</taxon>
        <taxon>Bacillati</taxon>
        <taxon>Bacillota</taxon>
        <taxon>Bacilli</taxon>
        <taxon>Lactobacillales</taxon>
        <taxon>Aerococcaceae</taxon>
        <taxon>Fundicoccus</taxon>
    </lineage>
</organism>
<dbReference type="InterPro" id="IPR026565">
    <property type="entry name" value="PPDK_reg"/>
</dbReference>
<sequence>MKEQPTLHYYILSDSIGETAQKVANAAIAQFPDANTVLHKYIFISNIEDLDKILNEAVEIDGLIFMTIANAVMANYVERFCIKTGLICYNLIQPFTLEIQRRLGIQASWKVGAQHELSEDYFKRVNAMEFCIAYDDGKDPSAIKEADIVLLGISRTSKTPLSMYLAMNGFKVVNIPLIPEKELPEEIYQVSSKKIIGLTNDATVINRHREIRMESYGVSQSRYSSMDRVNVELEYANQIYAELGCYVINVSERSIEETAGLIMQQLQVWN</sequence>
<keyword evidence="1 5" id="KW-0723">Serine/threonine-protein kinase</keyword>
<comment type="function">
    <text evidence="5">Bifunctional serine/threonine kinase and phosphorylase involved in the regulation of the pyruvate, phosphate dikinase (PPDK) by catalyzing its phosphorylation/dephosphorylation.</text>
</comment>
<evidence type="ECO:0000256" key="4">
    <source>
        <dbReference type="ARBA" id="ARBA00022777"/>
    </source>
</evidence>
<dbReference type="RefSeq" id="WP_313793853.1">
    <property type="nucleotide sequence ID" value="NZ_CP102453.1"/>
</dbReference>
<dbReference type="GO" id="GO:0016301">
    <property type="term" value="F:kinase activity"/>
    <property type="evidence" value="ECO:0007669"/>
    <property type="project" value="UniProtKB-KW"/>
</dbReference>
<comment type="similarity">
    <text evidence="5">Belongs to the pyruvate, phosphate/water dikinase regulatory protein family. PDRP subfamily.</text>
</comment>
<comment type="catalytic activity">
    <reaction evidence="5">
        <text>N(tele)-phospho-L-histidyl/L-threonyl-[pyruvate, phosphate dikinase] + ADP = N(tele)-phospho-L-histidyl/O-phospho-L-threonyl-[pyruvate, phosphate dikinase] + AMP + H(+)</text>
        <dbReference type="Rhea" id="RHEA:43692"/>
        <dbReference type="Rhea" id="RHEA-COMP:10650"/>
        <dbReference type="Rhea" id="RHEA-COMP:10651"/>
        <dbReference type="ChEBI" id="CHEBI:15378"/>
        <dbReference type="ChEBI" id="CHEBI:30013"/>
        <dbReference type="ChEBI" id="CHEBI:61977"/>
        <dbReference type="ChEBI" id="CHEBI:83586"/>
        <dbReference type="ChEBI" id="CHEBI:456215"/>
        <dbReference type="ChEBI" id="CHEBI:456216"/>
        <dbReference type="EC" id="2.7.11.32"/>
    </reaction>
</comment>
<comment type="catalytic activity">
    <reaction evidence="5">
        <text>N(tele)-phospho-L-histidyl/O-phospho-L-threonyl-[pyruvate, phosphate dikinase] + phosphate + H(+) = N(tele)-phospho-L-histidyl/L-threonyl-[pyruvate, phosphate dikinase] + diphosphate</text>
        <dbReference type="Rhea" id="RHEA:43696"/>
        <dbReference type="Rhea" id="RHEA-COMP:10650"/>
        <dbReference type="Rhea" id="RHEA-COMP:10651"/>
        <dbReference type="ChEBI" id="CHEBI:15378"/>
        <dbReference type="ChEBI" id="CHEBI:30013"/>
        <dbReference type="ChEBI" id="CHEBI:33019"/>
        <dbReference type="ChEBI" id="CHEBI:43474"/>
        <dbReference type="ChEBI" id="CHEBI:61977"/>
        <dbReference type="ChEBI" id="CHEBI:83586"/>
        <dbReference type="EC" id="2.7.4.27"/>
    </reaction>
</comment>
<dbReference type="Proteomes" id="UP001315967">
    <property type="component" value="Chromosome"/>
</dbReference>
<protein>
    <recommendedName>
        <fullName evidence="5">Putative pyruvate, phosphate dikinase regulatory protein</fullName>
        <shortName evidence="5">PPDK regulatory protein</shortName>
        <ecNumber evidence="5">2.7.11.32</ecNumber>
        <ecNumber evidence="5">2.7.4.27</ecNumber>
    </recommendedName>
</protein>
<dbReference type="NCBIfam" id="NF003742">
    <property type="entry name" value="PRK05339.1"/>
    <property type="match status" value="1"/>
</dbReference>
<dbReference type="HAMAP" id="MF_00921">
    <property type="entry name" value="PDRP"/>
    <property type="match status" value="1"/>
</dbReference>
<proteinExistence type="inferred from homology"/>
<keyword evidence="7" id="KW-1185">Reference proteome</keyword>
<keyword evidence="4 5" id="KW-0418">Kinase</keyword>
<evidence type="ECO:0000256" key="3">
    <source>
        <dbReference type="ARBA" id="ARBA00022741"/>
    </source>
</evidence>
<evidence type="ECO:0000256" key="2">
    <source>
        <dbReference type="ARBA" id="ARBA00022679"/>
    </source>
</evidence>
<dbReference type="EC" id="2.7.11.32" evidence="5"/>
<dbReference type="EC" id="2.7.4.27" evidence="5"/>
<dbReference type="PANTHER" id="PTHR31756">
    <property type="entry name" value="PYRUVATE, PHOSPHATE DIKINASE REGULATORY PROTEIN 1, CHLOROPLASTIC"/>
    <property type="match status" value="1"/>
</dbReference>
<evidence type="ECO:0000256" key="5">
    <source>
        <dbReference type="HAMAP-Rule" id="MF_00921"/>
    </source>
</evidence>
<gene>
    <name evidence="6" type="ORF">NRE15_01490</name>
</gene>
<keyword evidence="2 5" id="KW-0808">Transferase</keyword>
<dbReference type="PANTHER" id="PTHR31756:SF3">
    <property type="entry name" value="PYRUVATE, PHOSPHATE DIKINASE REGULATORY PROTEIN 1, CHLOROPLASTIC"/>
    <property type="match status" value="1"/>
</dbReference>
<evidence type="ECO:0000313" key="6">
    <source>
        <dbReference type="EMBL" id="UUX34350.1"/>
    </source>
</evidence>
<accession>A0ABY5P7J0</accession>
<feature type="binding site" evidence="5">
    <location>
        <begin position="152"/>
        <end position="159"/>
    </location>
    <ligand>
        <name>ADP</name>
        <dbReference type="ChEBI" id="CHEBI:456216"/>
    </ligand>
</feature>
<dbReference type="InterPro" id="IPR005177">
    <property type="entry name" value="Kinase-pyrophosphorylase"/>
</dbReference>
<reference evidence="6 7" key="1">
    <citation type="submission" date="2022-08" db="EMBL/GenBank/DDBJ databases">
        <title>Aerococcaceae sp. nov isolated from spoiled eye mask.</title>
        <authorList>
            <person name="Zhou G."/>
            <person name="Xie X.-B."/>
            <person name="Shi Q.-S."/>
            <person name="Wang Y.-S."/>
            <person name="Wen X."/>
            <person name="Peng H."/>
            <person name="Yang X.-J."/>
            <person name="Tao H.-B."/>
            <person name="Huang X.-M."/>
        </authorList>
    </citation>
    <scope>NUCLEOTIDE SEQUENCE [LARGE SCALE GENOMIC DNA]</scope>
    <source>
        <strain evidence="7">DM20194951</strain>
    </source>
</reference>
<name>A0ABY5P7J0_9LACT</name>
<evidence type="ECO:0000313" key="7">
    <source>
        <dbReference type="Proteomes" id="UP001315967"/>
    </source>
</evidence>